<proteinExistence type="predicted"/>
<accession>A0ABQ7CKZ2</accession>
<keyword evidence="1" id="KW-0472">Membrane</keyword>
<evidence type="ECO:0000313" key="2">
    <source>
        <dbReference type="EMBL" id="KAF3552620.1"/>
    </source>
</evidence>
<sequence length="73" mass="7840">MLVLLAATTYALLESSFLAGCGDEASGRALVLCCALAFSSKFIISCACSHWLNLTIVSWVIVVNLMLMLVSFH</sequence>
<reference evidence="2 3" key="1">
    <citation type="journal article" date="2020" name="BMC Genomics">
        <title>Intraspecific diversification of the crop wild relative Brassica cretica Lam. using demographic model selection.</title>
        <authorList>
            <person name="Kioukis A."/>
            <person name="Michalopoulou V.A."/>
            <person name="Briers L."/>
            <person name="Pirintsos S."/>
            <person name="Studholme D.J."/>
            <person name="Pavlidis P."/>
            <person name="Sarris P.F."/>
        </authorList>
    </citation>
    <scope>NUCLEOTIDE SEQUENCE [LARGE SCALE GENOMIC DNA]</scope>
    <source>
        <strain evidence="3">cv. PFS-1207/04</strain>
    </source>
</reference>
<feature type="transmembrane region" description="Helical" evidence="1">
    <location>
        <begin position="51"/>
        <end position="72"/>
    </location>
</feature>
<keyword evidence="3" id="KW-1185">Reference proteome</keyword>
<dbReference type="EMBL" id="QGKV02000832">
    <property type="protein sequence ID" value="KAF3552620.1"/>
    <property type="molecule type" value="Genomic_DNA"/>
</dbReference>
<evidence type="ECO:0000313" key="3">
    <source>
        <dbReference type="Proteomes" id="UP000266723"/>
    </source>
</evidence>
<keyword evidence="1" id="KW-1133">Transmembrane helix</keyword>
<protein>
    <submittedName>
        <fullName evidence="2">Uncharacterized protein</fullName>
    </submittedName>
</protein>
<gene>
    <name evidence="2" type="ORF">DY000_02001333</name>
</gene>
<keyword evidence="1" id="KW-0812">Transmembrane</keyword>
<evidence type="ECO:0000256" key="1">
    <source>
        <dbReference type="SAM" id="Phobius"/>
    </source>
</evidence>
<organism evidence="2 3">
    <name type="scientific">Brassica cretica</name>
    <name type="common">Mustard</name>
    <dbReference type="NCBI Taxonomy" id="69181"/>
    <lineage>
        <taxon>Eukaryota</taxon>
        <taxon>Viridiplantae</taxon>
        <taxon>Streptophyta</taxon>
        <taxon>Embryophyta</taxon>
        <taxon>Tracheophyta</taxon>
        <taxon>Spermatophyta</taxon>
        <taxon>Magnoliopsida</taxon>
        <taxon>eudicotyledons</taxon>
        <taxon>Gunneridae</taxon>
        <taxon>Pentapetalae</taxon>
        <taxon>rosids</taxon>
        <taxon>malvids</taxon>
        <taxon>Brassicales</taxon>
        <taxon>Brassicaceae</taxon>
        <taxon>Brassiceae</taxon>
        <taxon>Brassica</taxon>
    </lineage>
</organism>
<comment type="caution">
    <text evidence="2">The sequence shown here is derived from an EMBL/GenBank/DDBJ whole genome shotgun (WGS) entry which is preliminary data.</text>
</comment>
<name>A0ABQ7CKZ2_BRACR</name>
<dbReference type="Proteomes" id="UP000266723">
    <property type="component" value="Unassembled WGS sequence"/>
</dbReference>